<organism evidence="5 6">
    <name type="scientific">Vigna radiata var. radiata</name>
    <name type="common">Mung bean</name>
    <name type="synonym">Phaseolus aureus</name>
    <dbReference type="NCBI Taxonomy" id="3916"/>
    <lineage>
        <taxon>Eukaryota</taxon>
        <taxon>Viridiplantae</taxon>
        <taxon>Streptophyta</taxon>
        <taxon>Embryophyta</taxon>
        <taxon>Tracheophyta</taxon>
        <taxon>Spermatophyta</taxon>
        <taxon>Magnoliopsida</taxon>
        <taxon>eudicotyledons</taxon>
        <taxon>Gunneridae</taxon>
        <taxon>Pentapetalae</taxon>
        <taxon>rosids</taxon>
        <taxon>fabids</taxon>
        <taxon>Fabales</taxon>
        <taxon>Fabaceae</taxon>
        <taxon>Papilionoideae</taxon>
        <taxon>50 kb inversion clade</taxon>
        <taxon>NPAAA clade</taxon>
        <taxon>indigoferoid/millettioid clade</taxon>
        <taxon>Phaseoleae</taxon>
        <taxon>Vigna</taxon>
    </lineage>
</organism>
<feature type="domain" description="RRP12 N-terminal HEAT" evidence="4">
    <location>
        <begin position="1"/>
        <end position="276"/>
    </location>
</feature>
<feature type="compositionally biased region" description="Basic and acidic residues" evidence="2">
    <location>
        <begin position="978"/>
        <end position="988"/>
    </location>
</feature>
<evidence type="ECO:0000259" key="4">
    <source>
        <dbReference type="Pfam" id="PF25772"/>
    </source>
</evidence>
<dbReference type="InterPro" id="IPR057860">
    <property type="entry name" value="HEAT_RRP12_N"/>
</dbReference>
<feature type="compositionally biased region" description="Basic residues" evidence="2">
    <location>
        <begin position="1088"/>
        <end position="1100"/>
    </location>
</feature>
<dbReference type="InterPro" id="IPR016024">
    <property type="entry name" value="ARM-type_fold"/>
</dbReference>
<dbReference type="InterPro" id="IPR011989">
    <property type="entry name" value="ARM-like"/>
</dbReference>
<feature type="region of interest" description="Disordered" evidence="2">
    <location>
        <begin position="978"/>
        <end position="1100"/>
    </location>
</feature>
<feature type="compositionally biased region" description="Basic and acidic residues" evidence="2">
    <location>
        <begin position="995"/>
        <end position="1016"/>
    </location>
</feature>
<dbReference type="InterPro" id="IPR012978">
    <property type="entry name" value="HEAT_RRP12"/>
</dbReference>
<name>A0A3Q0FD23_VIGRR</name>
<dbReference type="SUPFAM" id="SSF48371">
    <property type="entry name" value="ARM repeat"/>
    <property type="match status" value="2"/>
</dbReference>
<dbReference type="Pfam" id="PF25772">
    <property type="entry name" value="HEAT_RRP12_N"/>
    <property type="match status" value="1"/>
</dbReference>
<evidence type="ECO:0000313" key="5">
    <source>
        <dbReference type="Proteomes" id="UP000087766"/>
    </source>
</evidence>
<evidence type="ECO:0000259" key="3">
    <source>
        <dbReference type="Pfam" id="PF08161"/>
    </source>
</evidence>
<reference evidence="5" key="1">
    <citation type="journal article" date="2014" name="Nat. Commun.">
        <title>Genome sequence of mungbean and insights into evolution within Vigna species.</title>
        <authorList>
            <person name="Kang Y.J."/>
            <person name="Kim S.K."/>
            <person name="Kim M.Y."/>
            <person name="Lestari P."/>
            <person name="Kim K.H."/>
            <person name="Ha B.K."/>
            <person name="Jun T.H."/>
            <person name="Hwang W.J."/>
            <person name="Lee T."/>
            <person name="Lee J."/>
            <person name="Shim S."/>
            <person name="Yoon M.Y."/>
            <person name="Jang Y.E."/>
            <person name="Han K.S."/>
            <person name="Taeprayoon P."/>
            <person name="Yoon N."/>
            <person name="Somta P."/>
            <person name="Tanya P."/>
            <person name="Kim K.S."/>
            <person name="Gwag J.G."/>
            <person name="Moon J.K."/>
            <person name="Lee Y.H."/>
            <person name="Park B.S."/>
            <person name="Bombarely A."/>
            <person name="Doyle J.J."/>
            <person name="Jackson S.A."/>
            <person name="Schafleitner R."/>
            <person name="Srinives P."/>
            <person name="Varshney R.K."/>
            <person name="Lee S.H."/>
        </authorList>
    </citation>
    <scope>NUCLEOTIDE SEQUENCE [LARGE SCALE GENOMIC DNA]</scope>
    <source>
        <strain evidence="5">cv. VC1973A</strain>
    </source>
</reference>
<keyword evidence="5" id="KW-1185">Reference proteome</keyword>
<protein>
    <submittedName>
        <fullName evidence="6">RRP12-like protein isoform X2</fullName>
    </submittedName>
</protein>
<accession>A0A3Q0FD23</accession>
<dbReference type="Proteomes" id="UP000087766">
    <property type="component" value="Chromosome 8"/>
</dbReference>
<evidence type="ECO:0000256" key="1">
    <source>
        <dbReference type="ARBA" id="ARBA00007690"/>
    </source>
</evidence>
<dbReference type="PANTHER" id="PTHR48412">
    <property type="entry name" value="ARM REPEAT SUPERFAMILY PROTEIN"/>
    <property type="match status" value="1"/>
</dbReference>
<feature type="domain" description="RRP12 HEAT" evidence="3">
    <location>
        <begin position="338"/>
        <end position="617"/>
    </location>
</feature>
<dbReference type="PANTHER" id="PTHR48412:SF1">
    <property type="entry name" value="ARM REPEAT SUPERFAMILY PROTEIN"/>
    <property type="match status" value="1"/>
</dbReference>
<evidence type="ECO:0000313" key="6">
    <source>
        <dbReference type="RefSeq" id="XP_022641546.1"/>
    </source>
</evidence>
<dbReference type="Pfam" id="PF08161">
    <property type="entry name" value="RRP12_HEAT"/>
    <property type="match status" value="1"/>
</dbReference>
<dbReference type="AlphaFoldDB" id="A0A3Q0FD23"/>
<reference evidence="6" key="2">
    <citation type="submission" date="2025-08" db="UniProtKB">
        <authorList>
            <consortium name="RefSeq"/>
        </authorList>
    </citation>
    <scope>IDENTIFICATION</scope>
    <source>
        <tissue evidence="6">Leaf</tissue>
    </source>
</reference>
<feature type="compositionally biased region" description="Polar residues" evidence="2">
    <location>
        <begin position="1077"/>
        <end position="1087"/>
    </location>
</feature>
<proteinExistence type="inferred from homology"/>
<feature type="compositionally biased region" description="Basic and acidic residues" evidence="2">
    <location>
        <begin position="1024"/>
        <end position="1037"/>
    </location>
</feature>
<dbReference type="RefSeq" id="XP_022641546.1">
    <property type="nucleotide sequence ID" value="XM_022785825.1"/>
</dbReference>
<dbReference type="Gene3D" id="1.25.10.10">
    <property type="entry name" value="Leucine-rich Repeat Variant"/>
    <property type="match status" value="1"/>
</dbReference>
<evidence type="ECO:0000256" key="2">
    <source>
        <dbReference type="SAM" id="MobiDB-lite"/>
    </source>
</evidence>
<sequence length="1100" mass="121844">MEEDHTEPLKDGSDLCQQLMDRYANSAAPQHRHLLATAAALRSNIATESLPLTPPAYFAAAISALDAAEALDPVALSALVSFMAIALPLVAPGGIAASKSHKASEILVAVLAREGEELGAACMRAMVKCLGVLIGFCDLEDWDGIKFGVEALLKFSICKRPKVRRCAQEAMEKVFKSIKASTVTNEASKLVLSELKSCSALALKLSASRTFDGCKEDKVLSHLEVLHLMNLINLIAPYLSTKIILKVLSEVHKLFSFMSSELARHALKTIEAIFEAFRIKDIVLEKEDIVVSLTSFVSLRDKNSLDTVILASKLLGVAMDLLYNGKSSLWIKNLPPVCRSVIDQTFHDGSLERVKADAIKSTCSVFEDALSSTDGIPNEHVLSVISVLFLELGEFSFVLMRNIVLKLADLMVQISGGKVHNEHLQKCIGCAVYAMGIEKFLSLVPISLDEHSYTYSNIWLLPILKRYVSGASLAYYMDHIMPLAKSFKKASRKVRKSEISQEMMACAHDLRGLLPAFCRHATDTYENFTRLSDVLITFLKKDPSIHQNVSKALQILVNENKTALSPKKSMEDCLGEYDFLSEFSMKPTYSKKAATKNIKSLASCSNQLLYVLSDLFISSLPEARLSLKGAIGCLASVTDSSVIKELLLSLLKRSQLVDCEDEAKVFSSPGEVDSDQSDLKGCSQRCLILEMVSCLVEGAKDDLLEKIYNLTIHSFQEIDESVHHEAYNTLSKILEENPCFSSSRYVELIDLLHGLKPPTAITSLRSRYSCFRLLMVHAMKANLEEEENSKVFLILNEIILTLKDGKDETRKEAYDLLLNLSSTLRDSLCVGSIEPYHKLVSMIMGYLSGSSPHIKSGAVSALSVLVYQDTSLLISVSGLFPSLLSLLQTKDVEIIKAVLGFVKVMVSSLQARELQNILSDVITEILPWSSVSRHHFRSKVTVIFEILLRKCGSAAVKLVTPEKYKFFLKTVLENRHGKSSEAVTKDSENIPQDSSTKRSEWRKPLRAATPDKDSIKSNKRKRDNKFETVKPGQKEPFKSTSNDGLRLPKRSRPEESRKGKKSGNKSFVGGGGKRNVKMSSTQNFKASSKSHKLKRKFQRN</sequence>
<comment type="similarity">
    <text evidence="1">Belongs to the RRP12 family.</text>
</comment>
<gene>
    <name evidence="6" type="primary">LOC106772645</name>
</gene>
<dbReference type="GeneID" id="106772645"/>